<dbReference type="InterPro" id="IPR033985">
    <property type="entry name" value="SusD-like_N"/>
</dbReference>
<dbReference type="EMBL" id="SODV01000002">
    <property type="protein sequence ID" value="TDW96888.1"/>
    <property type="molecule type" value="Genomic_DNA"/>
</dbReference>
<accession>A0A4R8DHH1</accession>
<evidence type="ECO:0000259" key="8">
    <source>
        <dbReference type="Pfam" id="PF14322"/>
    </source>
</evidence>
<comment type="subcellular location">
    <subcellularLocation>
        <location evidence="1">Cell outer membrane</location>
    </subcellularLocation>
</comment>
<evidence type="ECO:0000256" key="1">
    <source>
        <dbReference type="ARBA" id="ARBA00004442"/>
    </source>
</evidence>
<dbReference type="InterPro" id="IPR012944">
    <property type="entry name" value="SusD_RagB_dom"/>
</dbReference>
<dbReference type="Pfam" id="PF14322">
    <property type="entry name" value="SusD-like_3"/>
    <property type="match status" value="1"/>
</dbReference>
<comment type="caution">
    <text evidence="9">The sequence shown here is derived from an EMBL/GenBank/DDBJ whole genome shotgun (WGS) entry which is preliminary data.</text>
</comment>
<dbReference type="GO" id="GO:0009279">
    <property type="term" value="C:cell outer membrane"/>
    <property type="evidence" value="ECO:0007669"/>
    <property type="project" value="UniProtKB-SubCell"/>
</dbReference>
<gene>
    <name evidence="9" type="ORF">EDB95_4724</name>
</gene>
<evidence type="ECO:0000256" key="5">
    <source>
        <dbReference type="ARBA" id="ARBA00023237"/>
    </source>
</evidence>
<name>A0A4R8DHH1_9BACT</name>
<dbReference type="Pfam" id="PF07980">
    <property type="entry name" value="SusD_RagB"/>
    <property type="match status" value="1"/>
</dbReference>
<evidence type="ECO:0000256" key="2">
    <source>
        <dbReference type="ARBA" id="ARBA00006275"/>
    </source>
</evidence>
<keyword evidence="5" id="KW-0998">Cell outer membrane</keyword>
<protein>
    <submittedName>
        <fullName evidence="9">Putative outer membrane starch-binding protein</fullName>
    </submittedName>
</protein>
<organism evidence="9 10">
    <name type="scientific">Dinghuibacter silviterrae</name>
    <dbReference type="NCBI Taxonomy" id="1539049"/>
    <lineage>
        <taxon>Bacteria</taxon>
        <taxon>Pseudomonadati</taxon>
        <taxon>Bacteroidota</taxon>
        <taxon>Chitinophagia</taxon>
        <taxon>Chitinophagales</taxon>
        <taxon>Chitinophagaceae</taxon>
        <taxon>Dinghuibacter</taxon>
    </lineage>
</organism>
<comment type="similarity">
    <text evidence="2">Belongs to the SusD family.</text>
</comment>
<dbReference type="SUPFAM" id="SSF48452">
    <property type="entry name" value="TPR-like"/>
    <property type="match status" value="1"/>
</dbReference>
<evidence type="ECO:0000256" key="4">
    <source>
        <dbReference type="ARBA" id="ARBA00023136"/>
    </source>
</evidence>
<evidence type="ECO:0000256" key="3">
    <source>
        <dbReference type="ARBA" id="ARBA00022729"/>
    </source>
</evidence>
<dbReference type="Proteomes" id="UP000294498">
    <property type="component" value="Unassembled WGS sequence"/>
</dbReference>
<dbReference type="RefSeq" id="WP_133998123.1">
    <property type="nucleotide sequence ID" value="NZ_SODV01000002.1"/>
</dbReference>
<dbReference type="OrthoDB" id="9783641at2"/>
<keyword evidence="10" id="KW-1185">Reference proteome</keyword>
<sequence length="541" mass="61543">MKVRLLLVLVLFASCTKLNETDYSSFITANYYNNENEVISAVLRPYTHTNAWITSSGQVGYWRVSELAGDQLAWPIKGVDGQDNGNWIRLHYHTWVIDDQDIVLNPWNLMYTGVGYCNDPIDNLQSRTATQMGITESEREELIAELHLLRAFYYIKLMDLYGNIPVVTAVGTPTSPPTMSEDSVFQFCESEILAYKDLVPILTPSMVGRMTKAGAFAMLAELYLNAEKWTGKQRWADCISVCDSLINSTAGSQTGGSMALDTDLNSTYSNTNYQSPEIIFCMGYNYQKSTFRCNYNSDFYHFNEQYIYNGTFNGNNGIVLIPGTYTQYQDSDYRKKDWFFIGPQYYLTDPTKPVPGYREYAGQPLVFVDNIRKNITLQPGQNPNTLPSNMTTGEENSGVRFNKYKPGQVTDPNYFSNDWAIYRLSWIYFAKAEALMRQNGGTAPQAAVDLINAVKKRAFSATYWPSAAYTTATLTLPELLNERGREFIFEGWRRQDIIRFGTFSTGSWWDHTPDGDTHQQLFPIPLTAIENNSNLRQNPGY</sequence>
<keyword evidence="3 6" id="KW-0732">Signal</keyword>
<evidence type="ECO:0000313" key="10">
    <source>
        <dbReference type="Proteomes" id="UP000294498"/>
    </source>
</evidence>
<proteinExistence type="inferred from homology"/>
<feature type="signal peptide" evidence="6">
    <location>
        <begin position="1"/>
        <end position="20"/>
    </location>
</feature>
<dbReference type="InterPro" id="IPR011990">
    <property type="entry name" value="TPR-like_helical_dom_sf"/>
</dbReference>
<evidence type="ECO:0000256" key="6">
    <source>
        <dbReference type="SAM" id="SignalP"/>
    </source>
</evidence>
<dbReference type="PROSITE" id="PS51257">
    <property type="entry name" value="PROKAR_LIPOPROTEIN"/>
    <property type="match status" value="1"/>
</dbReference>
<feature type="domain" description="SusD-like N-terminal" evidence="8">
    <location>
        <begin position="83"/>
        <end position="224"/>
    </location>
</feature>
<reference evidence="9 10" key="1">
    <citation type="submission" date="2019-03" db="EMBL/GenBank/DDBJ databases">
        <title>Genomic Encyclopedia of Type Strains, Phase IV (KMG-IV): sequencing the most valuable type-strain genomes for metagenomic binning, comparative biology and taxonomic classification.</title>
        <authorList>
            <person name="Goeker M."/>
        </authorList>
    </citation>
    <scope>NUCLEOTIDE SEQUENCE [LARGE SCALE GENOMIC DNA]</scope>
    <source>
        <strain evidence="9 10">DSM 100059</strain>
    </source>
</reference>
<dbReference type="Gene3D" id="1.25.40.390">
    <property type="match status" value="1"/>
</dbReference>
<evidence type="ECO:0000259" key="7">
    <source>
        <dbReference type="Pfam" id="PF07980"/>
    </source>
</evidence>
<feature type="chain" id="PRO_5020212902" evidence="6">
    <location>
        <begin position="21"/>
        <end position="541"/>
    </location>
</feature>
<dbReference type="AlphaFoldDB" id="A0A4R8DHH1"/>
<evidence type="ECO:0000313" key="9">
    <source>
        <dbReference type="EMBL" id="TDW96888.1"/>
    </source>
</evidence>
<keyword evidence="4" id="KW-0472">Membrane</keyword>
<feature type="domain" description="RagB/SusD" evidence="7">
    <location>
        <begin position="276"/>
        <end position="541"/>
    </location>
</feature>